<dbReference type="GO" id="GO:0071230">
    <property type="term" value="P:cellular response to amino acid stimulus"/>
    <property type="evidence" value="ECO:0007669"/>
    <property type="project" value="TreeGrafter"/>
</dbReference>
<accession>A0A7S2S6D4</accession>
<dbReference type="PANTHER" id="PTHR13378:SF1">
    <property type="entry name" value="RAGULATOR COMPLEX PROTEIN LAMTOR3"/>
    <property type="match status" value="1"/>
</dbReference>
<dbReference type="Gene3D" id="3.30.450.30">
    <property type="entry name" value="Dynein light chain 2a, cytoplasmic"/>
    <property type="match status" value="1"/>
</dbReference>
<evidence type="ECO:0000256" key="1">
    <source>
        <dbReference type="ARBA" id="ARBA00005356"/>
    </source>
</evidence>
<dbReference type="InterPro" id="IPR015019">
    <property type="entry name" value="LAMTOR3"/>
</dbReference>
<dbReference type="GO" id="GO:0032008">
    <property type="term" value="P:positive regulation of TOR signaling"/>
    <property type="evidence" value="ECO:0007669"/>
    <property type="project" value="TreeGrafter"/>
</dbReference>
<dbReference type="PANTHER" id="PTHR13378">
    <property type="entry name" value="REGULATOR COMPLEX PROTEIN LAMTOR3"/>
    <property type="match status" value="1"/>
</dbReference>
<dbReference type="SMART" id="SM01278">
    <property type="entry name" value="MAPKK1_Int"/>
    <property type="match status" value="1"/>
</dbReference>
<reference evidence="2" key="1">
    <citation type="submission" date="2021-01" db="EMBL/GenBank/DDBJ databases">
        <authorList>
            <person name="Corre E."/>
            <person name="Pelletier E."/>
            <person name="Niang G."/>
            <person name="Scheremetjew M."/>
            <person name="Finn R."/>
            <person name="Kale V."/>
            <person name="Holt S."/>
            <person name="Cochrane G."/>
            <person name="Meng A."/>
            <person name="Brown T."/>
            <person name="Cohen L."/>
        </authorList>
    </citation>
    <scope>NUCLEOTIDE SEQUENCE</scope>
    <source>
        <strain evidence="2">CCMP1243</strain>
    </source>
</reference>
<organism evidence="2">
    <name type="scientific">Rhizochromulina marina</name>
    <dbReference type="NCBI Taxonomy" id="1034831"/>
    <lineage>
        <taxon>Eukaryota</taxon>
        <taxon>Sar</taxon>
        <taxon>Stramenopiles</taxon>
        <taxon>Ochrophyta</taxon>
        <taxon>Dictyochophyceae</taxon>
        <taxon>Rhizochromulinales</taxon>
        <taxon>Rhizochromulina</taxon>
    </lineage>
</organism>
<dbReference type="EMBL" id="HBHJ01017237">
    <property type="protein sequence ID" value="CAD9690347.1"/>
    <property type="molecule type" value="Transcribed_RNA"/>
</dbReference>
<dbReference type="Pfam" id="PF08923">
    <property type="entry name" value="MAPKK1_Int"/>
    <property type="match status" value="1"/>
</dbReference>
<name>A0A7S2S6D4_9STRA</name>
<proteinExistence type="inferred from homology"/>
<dbReference type="GO" id="GO:0071986">
    <property type="term" value="C:Ragulator complex"/>
    <property type="evidence" value="ECO:0007669"/>
    <property type="project" value="TreeGrafter"/>
</dbReference>
<evidence type="ECO:0000313" key="2">
    <source>
        <dbReference type="EMBL" id="CAD9690347.1"/>
    </source>
</evidence>
<dbReference type="SUPFAM" id="SSF103196">
    <property type="entry name" value="Roadblock/LC7 domain"/>
    <property type="match status" value="1"/>
</dbReference>
<comment type="similarity">
    <text evidence="1">Belongs to the LAMTOR3 family.</text>
</comment>
<sequence>MAEVLASLLEEHPSVQVLVISTESGMPLLRAVSPHLGEPQAEGDEVPEAGLGMLFTHIQHEIQKIQLGGARSVTGFFDNFILAHLHRAPFVITMMADAAANVPAISSFDQTLAPVLMPLKEALARHSLEP</sequence>
<dbReference type="AlphaFoldDB" id="A0A7S2S6D4"/>
<protein>
    <submittedName>
        <fullName evidence="2">Uncharacterized protein</fullName>
    </submittedName>
</protein>
<gene>
    <name evidence="2" type="ORF">RMAR1173_LOCUS11404</name>
</gene>